<dbReference type="AlphaFoldDB" id="A0ABD0J3W9"/>
<gene>
    <name evidence="2" type="ORF">BaRGS_00039239</name>
</gene>
<accession>A0ABD0J3W9</accession>
<dbReference type="SMART" id="SM00217">
    <property type="entry name" value="WAP"/>
    <property type="match status" value="1"/>
</dbReference>
<sequence length="320" mass="34740">MKYANRKRGQQYIYSVFIGRRLCGQALGASVVSSLSLIPQQCLAYPCAPPPPDWVYPWCEHQCTVNSDCGRRGLCCPGCGCRVCQQGAPIDSCKNRVGPEEPGNCPQYRCLVPQFPTCSHKCNTDKDCKGNLKCCTDCTGCRTCLTPWGITNNGCSNMNAYRALSTVSWIRAGSLVVKLRAQSAARCPNYYCPPYDSDFPRPACPNPCSTDDDCGESGVCCPRCGCGVCINSVRSRSVALPDQRRPECQDNTDCPGGEVCLAGICLQMHIGHCHCFVDPCRFASCEIEGAECRANYCGGCHAVWYKNGQIVTNCYGGVTA</sequence>
<evidence type="ECO:0000259" key="1">
    <source>
        <dbReference type="PROSITE" id="PS51390"/>
    </source>
</evidence>
<evidence type="ECO:0000313" key="3">
    <source>
        <dbReference type="Proteomes" id="UP001519460"/>
    </source>
</evidence>
<reference evidence="2 3" key="1">
    <citation type="journal article" date="2023" name="Sci. Data">
        <title>Genome assembly of the Korean intertidal mud-creeper Batillaria attramentaria.</title>
        <authorList>
            <person name="Patra A.K."/>
            <person name="Ho P.T."/>
            <person name="Jun S."/>
            <person name="Lee S.J."/>
            <person name="Kim Y."/>
            <person name="Won Y.J."/>
        </authorList>
    </citation>
    <scope>NUCLEOTIDE SEQUENCE [LARGE SCALE GENOMIC DNA]</scope>
    <source>
        <strain evidence="2">Wonlab-2016</strain>
    </source>
</reference>
<dbReference type="PROSITE" id="PS51390">
    <property type="entry name" value="WAP"/>
    <property type="match status" value="1"/>
</dbReference>
<feature type="domain" description="WAP" evidence="1">
    <location>
        <begin position="98"/>
        <end position="148"/>
    </location>
</feature>
<protein>
    <recommendedName>
        <fullName evidence="1">WAP domain-containing protein</fullName>
    </recommendedName>
</protein>
<dbReference type="InterPro" id="IPR036645">
    <property type="entry name" value="Elafin-like_sf"/>
</dbReference>
<dbReference type="SUPFAM" id="SSF57256">
    <property type="entry name" value="Elafin-like"/>
    <property type="match status" value="1"/>
</dbReference>
<dbReference type="EMBL" id="JACVVK020000673">
    <property type="protein sequence ID" value="KAK7457297.1"/>
    <property type="molecule type" value="Genomic_DNA"/>
</dbReference>
<organism evidence="2 3">
    <name type="scientific">Batillaria attramentaria</name>
    <dbReference type="NCBI Taxonomy" id="370345"/>
    <lineage>
        <taxon>Eukaryota</taxon>
        <taxon>Metazoa</taxon>
        <taxon>Spiralia</taxon>
        <taxon>Lophotrochozoa</taxon>
        <taxon>Mollusca</taxon>
        <taxon>Gastropoda</taxon>
        <taxon>Caenogastropoda</taxon>
        <taxon>Sorbeoconcha</taxon>
        <taxon>Cerithioidea</taxon>
        <taxon>Batillariidae</taxon>
        <taxon>Batillaria</taxon>
    </lineage>
</organism>
<dbReference type="Gene3D" id="4.10.75.10">
    <property type="entry name" value="Elafin-like"/>
    <property type="match status" value="1"/>
</dbReference>
<dbReference type="InterPro" id="IPR008197">
    <property type="entry name" value="WAP_dom"/>
</dbReference>
<name>A0ABD0J3W9_9CAEN</name>
<proteinExistence type="predicted"/>
<keyword evidence="3" id="KW-1185">Reference proteome</keyword>
<comment type="caution">
    <text evidence="2">The sequence shown here is derived from an EMBL/GenBank/DDBJ whole genome shotgun (WGS) entry which is preliminary data.</text>
</comment>
<dbReference type="Pfam" id="PF00095">
    <property type="entry name" value="WAP"/>
    <property type="match status" value="1"/>
</dbReference>
<evidence type="ECO:0000313" key="2">
    <source>
        <dbReference type="EMBL" id="KAK7457297.1"/>
    </source>
</evidence>
<dbReference type="Proteomes" id="UP001519460">
    <property type="component" value="Unassembled WGS sequence"/>
</dbReference>